<dbReference type="AlphaFoldDB" id="A0A1I5CXB5"/>
<accession>A0A1I5CXB5</accession>
<evidence type="ECO:0000259" key="2">
    <source>
        <dbReference type="Pfam" id="PF09851"/>
    </source>
</evidence>
<reference evidence="3 4" key="1">
    <citation type="submission" date="2016-10" db="EMBL/GenBank/DDBJ databases">
        <authorList>
            <person name="de Groot N.N."/>
        </authorList>
    </citation>
    <scope>NUCLEOTIDE SEQUENCE [LARGE SCALE GENOMIC DNA]</scope>
    <source>
        <strain evidence="3 4">DSM 1283</strain>
    </source>
</reference>
<evidence type="ECO:0000313" key="4">
    <source>
        <dbReference type="Proteomes" id="UP000198806"/>
    </source>
</evidence>
<feature type="transmembrane region" description="Helical" evidence="1">
    <location>
        <begin position="6"/>
        <end position="24"/>
    </location>
</feature>
<protein>
    <submittedName>
        <fullName evidence="3">Short C-terminal domain-containing protein</fullName>
    </submittedName>
</protein>
<sequence length="136" mass="15172">MVNIIFVIGIIGIIFMGIWTISLTKSLDTATGMKRASKGMSSNQIWNDKFDSAKKQRNIAISGLIVSVILFGSGTYLKYSKSEDKNGDLISEINKVNDSTQINASDKLVDLKKMFDNGLITQEEYDSKRKEILDKI</sequence>
<keyword evidence="4" id="KW-1185">Reference proteome</keyword>
<keyword evidence="1" id="KW-1133">Transmembrane helix</keyword>
<gene>
    <name evidence="3" type="ORF">SAMN04489757_10487</name>
</gene>
<proteinExistence type="predicted"/>
<feature type="transmembrane region" description="Helical" evidence="1">
    <location>
        <begin position="59"/>
        <end position="77"/>
    </location>
</feature>
<name>A0A1I5CXB5_9FIRM</name>
<dbReference type="STRING" id="1527.SAMN04489757_10487"/>
<evidence type="ECO:0000256" key="1">
    <source>
        <dbReference type="SAM" id="Phobius"/>
    </source>
</evidence>
<keyword evidence="1" id="KW-0472">Membrane</keyword>
<dbReference type="EMBL" id="FOWD01000004">
    <property type="protein sequence ID" value="SFN91583.1"/>
    <property type="molecule type" value="Genomic_DNA"/>
</dbReference>
<dbReference type="Pfam" id="PF09851">
    <property type="entry name" value="SHOCT"/>
    <property type="match status" value="1"/>
</dbReference>
<organism evidence="3 4">
    <name type="scientific">Anaerocolumna aminovalerica</name>
    <dbReference type="NCBI Taxonomy" id="1527"/>
    <lineage>
        <taxon>Bacteria</taxon>
        <taxon>Bacillati</taxon>
        <taxon>Bacillota</taxon>
        <taxon>Clostridia</taxon>
        <taxon>Lachnospirales</taxon>
        <taxon>Lachnospiraceae</taxon>
        <taxon>Anaerocolumna</taxon>
    </lineage>
</organism>
<keyword evidence="1" id="KW-0812">Transmembrane</keyword>
<evidence type="ECO:0000313" key="3">
    <source>
        <dbReference type="EMBL" id="SFN91583.1"/>
    </source>
</evidence>
<dbReference type="Proteomes" id="UP000198806">
    <property type="component" value="Unassembled WGS sequence"/>
</dbReference>
<dbReference type="InterPro" id="IPR018649">
    <property type="entry name" value="SHOCT"/>
</dbReference>
<feature type="domain" description="SHOCT" evidence="2">
    <location>
        <begin position="106"/>
        <end position="133"/>
    </location>
</feature>